<evidence type="ECO:0000313" key="7">
    <source>
        <dbReference type="Proteomes" id="UP000322110"/>
    </source>
</evidence>
<dbReference type="Proteomes" id="UP000322110">
    <property type="component" value="Unassembled WGS sequence"/>
</dbReference>
<dbReference type="InterPro" id="IPR002692">
    <property type="entry name" value="S45"/>
</dbReference>
<keyword evidence="7" id="KW-1185">Reference proteome</keyword>
<comment type="caution">
    <text evidence="6">The sequence shown here is derived from an EMBL/GenBank/DDBJ whole genome shotgun (WGS) entry which is preliminary data.</text>
</comment>
<keyword evidence="5" id="KW-0479">Metal-binding</keyword>
<dbReference type="AlphaFoldDB" id="A0A5B2TEN9"/>
<dbReference type="GO" id="GO:0016811">
    <property type="term" value="F:hydrolase activity, acting on carbon-nitrogen (but not peptide) bonds, in linear amides"/>
    <property type="evidence" value="ECO:0007669"/>
    <property type="project" value="InterPro"/>
</dbReference>
<dbReference type="RefSeq" id="WP_149812578.1">
    <property type="nucleotide sequence ID" value="NZ_VUKA01000005.1"/>
</dbReference>
<dbReference type="InterPro" id="IPR043147">
    <property type="entry name" value="Penicillin_amidase_A-knob"/>
</dbReference>
<evidence type="ECO:0000313" key="6">
    <source>
        <dbReference type="EMBL" id="KAA2212962.1"/>
    </source>
</evidence>
<dbReference type="Gene3D" id="1.10.1400.10">
    <property type="match status" value="1"/>
</dbReference>
<accession>A0A5B2TEN9</accession>
<evidence type="ECO:0000256" key="1">
    <source>
        <dbReference type="ARBA" id="ARBA00006586"/>
    </source>
</evidence>
<evidence type="ECO:0000256" key="3">
    <source>
        <dbReference type="ARBA" id="ARBA00023145"/>
    </source>
</evidence>
<name>A0A5B2TEN9_9PROT</name>
<dbReference type="PANTHER" id="PTHR34218">
    <property type="entry name" value="PEPTIDASE S45 PENICILLIN AMIDASE"/>
    <property type="match status" value="1"/>
</dbReference>
<evidence type="ECO:0000256" key="5">
    <source>
        <dbReference type="PIRSR" id="PIRSR001227-2"/>
    </source>
</evidence>
<keyword evidence="3" id="KW-0865">Zymogen</keyword>
<organism evidence="6 7">
    <name type="scientific">Teichococcus oryzae</name>
    <dbReference type="NCBI Taxonomy" id="1608942"/>
    <lineage>
        <taxon>Bacteria</taxon>
        <taxon>Pseudomonadati</taxon>
        <taxon>Pseudomonadota</taxon>
        <taxon>Alphaproteobacteria</taxon>
        <taxon>Acetobacterales</taxon>
        <taxon>Roseomonadaceae</taxon>
        <taxon>Roseomonas</taxon>
    </lineage>
</organism>
<dbReference type="EMBL" id="VUKA01000005">
    <property type="protein sequence ID" value="KAA2212962.1"/>
    <property type="molecule type" value="Genomic_DNA"/>
</dbReference>
<dbReference type="Gene3D" id="3.60.20.10">
    <property type="entry name" value="Glutamine Phosphoribosylpyrophosphate, subunit 1, domain 1"/>
    <property type="match status" value="1"/>
</dbReference>
<feature type="binding site" evidence="5">
    <location>
        <position position="313"/>
    </location>
    <ligand>
        <name>Ca(2+)</name>
        <dbReference type="ChEBI" id="CHEBI:29108"/>
    </ligand>
</feature>
<sequence>MPLDQALRDAALPELDGTLPLPGLSAPATILRDEWGIPHLRTASSRDAWMALGFVHAQDRLFQMELTRRRALGRAAEWLGPAAAESDILVRRLGMEAACRRDFAALGEAARRMLEAYAAGVNGWMSSGQPLPVEYALLDAAPEPWEPWHSIAVMRRLGLLMGSVWFKLWRAAALPVVGPEGAARLRYDDGGTDLLCIPPGAEARRLEADLAKLAPAIQALLDSMDKASAGDEVGGGSNNWAVGPQRSATGRPVLAGDPHRVFEIPNMYAQHHLACDSFDMIGLTVPGVPGFPHFAHNGQVAYCVTHAFMDIHDLFVERFDADATHTEAPGGPAPVTRRRDSIRIRGGETREFDIVETRHGPVIAGEPAQGAAIALRSVQFAETDLSFDCLPRMTMVRSVEELFEATRGWGLIDHNLVAGDTEGHIGHLVRARLPRRPRENGWLPVPGWIAGHDWQGWIAHDDMPRSLDPEGGIIVTANNRVVADDAYPDYLSTDCHPPYRARRIAGRLAERPLFAPGDAASIHADTLSANALLLRDRLAALPAPGDGAAAALRERLLAWDGRMEAGETAPTAYIALRRALTAILAERSGLGAAGASPLAQVPPGIAPQNQLWWTLPSLLRRDDSSLLGGWSWDQALGEALLRAAAAETDASWGEAHQPRFAHPLSALHPEAAALLDPPSRPVGGDGDTVLANGLLCASGPAASYGALARYVFDVGDWEACRWVVFHGVSGQPGSPHYADQNEAWSATRMVPMHYGWEGIEKAARHRQELAPGAKVGPEA</sequence>
<evidence type="ECO:0000256" key="4">
    <source>
        <dbReference type="PIRSR" id="PIRSR001227-1"/>
    </source>
</evidence>
<dbReference type="InterPro" id="IPR029055">
    <property type="entry name" value="Ntn_hydrolases_N"/>
</dbReference>
<feature type="binding site" evidence="5">
    <location>
        <position position="310"/>
    </location>
    <ligand>
        <name>Ca(2+)</name>
        <dbReference type="ChEBI" id="CHEBI:29108"/>
    </ligand>
</feature>
<dbReference type="Gene3D" id="1.10.10.2580">
    <property type="entry name" value="Penicillin Acylase III, Chain A, Domain 2"/>
    <property type="match status" value="1"/>
</dbReference>
<comment type="similarity">
    <text evidence="1">Belongs to the peptidase S45 family.</text>
</comment>
<dbReference type="GO" id="GO:0046872">
    <property type="term" value="F:metal ion binding"/>
    <property type="evidence" value="ECO:0007669"/>
    <property type="project" value="UniProtKB-KW"/>
</dbReference>
<dbReference type="Pfam" id="PF01804">
    <property type="entry name" value="Penicil_amidase"/>
    <property type="match status" value="1"/>
</dbReference>
<dbReference type="GO" id="GO:0017000">
    <property type="term" value="P:antibiotic biosynthetic process"/>
    <property type="evidence" value="ECO:0007669"/>
    <property type="project" value="InterPro"/>
</dbReference>
<proteinExistence type="inferred from homology"/>
<dbReference type="InterPro" id="IPR014395">
    <property type="entry name" value="Pen/GL7ACA/AHL_acylase"/>
</dbReference>
<evidence type="ECO:0000256" key="2">
    <source>
        <dbReference type="ARBA" id="ARBA00022801"/>
    </source>
</evidence>
<dbReference type="Gene3D" id="1.10.439.10">
    <property type="entry name" value="Penicillin Amidohydrolase, domain 1"/>
    <property type="match status" value="1"/>
</dbReference>
<feature type="active site" description="Nucleophile" evidence="4">
    <location>
        <position position="237"/>
    </location>
</feature>
<reference evidence="6 7" key="1">
    <citation type="journal article" date="2015" name="Int. J. Syst. Evol. Microbiol.">
        <title>Roseomonas oryzae sp. nov., isolated from paddy rhizosphere soil.</title>
        <authorList>
            <person name="Ramaprasad E.V."/>
            <person name="Sasikala Ch."/>
            <person name="Ramana Ch.V."/>
        </authorList>
    </citation>
    <scope>NUCLEOTIDE SEQUENCE [LARGE SCALE GENOMIC DNA]</scope>
    <source>
        <strain evidence="6 7">KCTC 42542</strain>
    </source>
</reference>
<dbReference type="InterPro" id="IPR023343">
    <property type="entry name" value="Penicillin_amidase_dom1"/>
</dbReference>
<protein>
    <submittedName>
        <fullName evidence="6">Penicillin acylase family protein</fullName>
    </submittedName>
</protein>
<dbReference type="CDD" id="cd03747">
    <property type="entry name" value="Ntn_PGA_like"/>
    <property type="match status" value="1"/>
</dbReference>
<dbReference type="PANTHER" id="PTHR34218:SF4">
    <property type="entry name" value="ACYL-HOMOSERINE LACTONE ACYLASE QUIP"/>
    <property type="match status" value="1"/>
</dbReference>
<comment type="cofactor">
    <cofactor evidence="5">
        <name>Ca(2+)</name>
        <dbReference type="ChEBI" id="CHEBI:29108"/>
    </cofactor>
    <text evidence="5">Binds 1 Ca(2+) ion per dimer.</text>
</comment>
<dbReference type="SUPFAM" id="SSF56235">
    <property type="entry name" value="N-terminal nucleophile aminohydrolases (Ntn hydrolases)"/>
    <property type="match status" value="1"/>
</dbReference>
<dbReference type="PIRSF" id="PIRSF001227">
    <property type="entry name" value="Pen_acylase"/>
    <property type="match status" value="1"/>
</dbReference>
<dbReference type="InterPro" id="IPR043146">
    <property type="entry name" value="Penicillin_amidase_N_B-knob"/>
</dbReference>
<gene>
    <name evidence="6" type="ORF">F0Q34_12615</name>
</gene>
<keyword evidence="2" id="KW-0378">Hydrolase</keyword>
<dbReference type="OrthoDB" id="9760084at2"/>
<dbReference type="Gene3D" id="2.30.120.10">
    <property type="match status" value="1"/>
</dbReference>
<keyword evidence="5" id="KW-0106">Calcium</keyword>